<evidence type="ECO:0000256" key="4">
    <source>
        <dbReference type="ARBA" id="ARBA00012513"/>
    </source>
</evidence>
<evidence type="ECO:0000256" key="1">
    <source>
        <dbReference type="ARBA" id="ARBA00001946"/>
    </source>
</evidence>
<feature type="compositionally biased region" description="Low complexity" evidence="15">
    <location>
        <begin position="702"/>
        <end position="712"/>
    </location>
</feature>
<evidence type="ECO:0000259" key="16">
    <source>
        <dbReference type="PROSITE" id="PS50011"/>
    </source>
</evidence>
<dbReference type="InterPro" id="IPR037711">
    <property type="entry name" value="MAST"/>
</dbReference>
<feature type="domain" description="PDZ" evidence="17">
    <location>
        <begin position="866"/>
        <end position="954"/>
    </location>
</feature>
<dbReference type="CDD" id="cd05609">
    <property type="entry name" value="STKc_MAST"/>
    <property type="match status" value="1"/>
</dbReference>
<dbReference type="GO" id="GO:0005524">
    <property type="term" value="F:ATP binding"/>
    <property type="evidence" value="ECO:0007669"/>
    <property type="project" value="UniProtKB-KW"/>
</dbReference>
<dbReference type="Pfam" id="PF08926">
    <property type="entry name" value="DUF1908"/>
    <property type="match status" value="1"/>
</dbReference>
<dbReference type="InterPro" id="IPR015022">
    <property type="entry name" value="MAST_pre-PK_dom"/>
</dbReference>
<accession>A0A3B5L492</accession>
<evidence type="ECO:0000259" key="17">
    <source>
        <dbReference type="PROSITE" id="PS50106"/>
    </source>
</evidence>
<feature type="domain" description="Protein kinase" evidence="16">
    <location>
        <begin position="335"/>
        <end position="610"/>
    </location>
</feature>
<feature type="compositionally biased region" description="Polar residues" evidence="15">
    <location>
        <begin position="19"/>
        <end position="32"/>
    </location>
</feature>
<evidence type="ECO:0000256" key="10">
    <source>
        <dbReference type="ARBA" id="ARBA00022777"/>
    </source>
</evidence>
<dbReference type="FunFam" id="3.30.200.20:FF:000457">
    <property type="entry name" value="Microtubule-associated serine/threonine-protein kinase"/>
    <property type="match status" value="1"/>
</dbReference>
<keyword evidence="19" id="KW-1185">Reference proteome</keyword>
<sequence>GVGTPSPTLSRPLSPLSLHTGTVSSPLDSPRNVSTSACLNFPFARRYANHNSEGRRWSLASLPSSGYGTNPPSSTVSSSSSSQERLHQLPYQPTQDELHFLFKHFRSTDSITDEDGRPSPVIRPRSRSLSPGRSTVSFDNEIVMMNHVYRERFPRATAQMEERLLEIVTHYSPDSSLRLADGVLGFIQHQLVELVRDCLDKSQKGLVTSRYFGELQEKLEKLLHEAFERSESEEVTVITQLVRKILIIISRPARLLECLEFDPEEFYHLLEAAEGHAKVGQGIKIDIPRYIISQLGLTRDLLEGKLQLFFTECGSHNKAPQTLTPTRRKPLERDFETIKLISNGAYGAVYLVRHKETRQRFAMKKINRQNLVLRNQIQQAFVERDILTFAENPFVVSMFCSFETRRHLCMVMEYVEGGDCANLLKNMGPLPVEMSRMYFAETVLALEYLHNYGIVHRDLKPDNLLITSMGHIKLTDFGLSKIGLMNMTTNLYEGHIEKDTREFVDKQVCGTPEYIAPEVILRQGYGKPVDWWAMGIILYEFLVGCVPFFGDTPEELFGQVVSDEIIWPEGDDALPADAQDLITRLLWQSPLERLGTGTNYIDLDSTTLFFLLFLCEARSDRYHHLASDEDEETNDEESSLEIRQFSSWSHRFSKVYSSTEHLATPSNLSFSSDRSHSEEKEDRGDVGGLSLSLSPADGCLDSSSSQSERSASPLVMSSTHSLETMPRFALSTDDEECSLSCFKNSGNIIYHLRLSSAAEVVVSNLRRIRIRSNSTGAKHSSPKDPVGPRRFGNQLETPDRQRLPCGGKVPKSASVSALSLIITADDSPSGLQPSPISPRSLSSNPSSRDSSPNRDFSFSPTSLKPPIVIHTSGKKYGFTLQAIRVYMGDSDVYTVHHMVSSVEECSPAHQAGLRTGDLITHVNGESVQGLVHPELIELLLKSGNKVALQTIALENTSIKVGPARKTKHKGKMARRSKKSRKRDNYDRRRTILKKLSKQSTVMHSSRSFSSGLHHSVSSSESLPGSPTHSLSPGPSTPCRSPAPDHQGCDNSPQSTSPCSSSPSSPATHIRPNSLHGLGSKLSTQRFTKVGRRKSTSNIPPSPLACNSSSSSNQPLSPQRSPSPLPGFAKTLHTYHGKTLSPPTIVRHVVRPRSAEPPRSPLLKRVQSAEKLSGVYHADKKSYAPRSFYIGADHSRLGAYGGCQRTERSEQLVVMRKLNLSERRDSFKKQEAVQEVSFDDDKSL</sequence>
<comment type="subcellular location">
    <subcellularLocation>
        <location evidence="2">Cytoplasm</location>
    </subcellularLocation>
</comment>
<dbReference type="InterPro" id="IPR000719">
    <property type="entry name" value="Prot_kinase_dom"/>
</dbReference>
<feature type="compositionally biased region" description="Basic residues" evidence="15">
    <location>
        <begin position="962"/>
        <end position="981"/>
    </location>
</feature>
<dbReference type="PROSITE" id="PS50106">
    <property type="entry name" value="PDZ"/>
    <property type="match status" value="1"/>
</dbReference>
<evidence type="ECO:0000256" key="14">
    <source>
        <dbReference type="ARBA" id="ARBA00048679"/>
    </source>
</evidence>
<keyword evidence="6" id="KW-0723">Serine/threonine-protein kinase</keyword>
<feature type="compositionally biased region" description="Low complexity" evidence="15">
    <location>
        <begin position="118"/>
        <end position="133"/>
    </location>
</feature>
<reference evidence="18" key="2">
    <citation type="submission" date="2025-09" db="UniProtKB">
        <authorList>
            <consortium name="Ensembl"/>
        </authorList>
    </citation>
    <scope>IDENTIFICATION</scope>
</reference>
<keyword evidence="7" id="KW-0597">Phosphoprotein</keyword>
<dbReference type="Pfam" id="PF00069">
    <property type="entry name" value="Pkinase"/>
    <property type="match status" value="1"/>
</dbReference>
<dbReference type="EC" id="2.7.11.1" evidence="4"/>
<evidence type="ECO:0000256" key="13">
    <source>
        <dbReference type="ARBA" id="ARBA00047899"/>
    </source>
</evidence>
<feature type="region of interest" description="Disordered" evidence="15">
    <location>
        <begin position="62"/>
        <end position="87"/>
    </location>
</feature>
<dbReference type="GO" id="GO:0004674">
    <property type="term" value="F:protein serine/threonine kinase activity"/>
    <property type="evidence" value="ECO:0007669"/>
    <property type="project" value="UniProtKB-KW"/>
</dbReference>
<feature type="region of interest" description="Disordered" evidence="15">
    <location>
        <begin position="826"/>
        <end position="862"/>
    </location>
</feature>
<dbReference type="GO" id="GO:0035556">
    <property type="term" value="P:intracellular signal transduction"/>
    <property type="evidence" value="ECO:0007669"/>
    <property type="project" value="TreeGrafter"/>
</dbReference>
<evidence type="ECO:0000256" key="3">
    <source>
        <dbReference type="ARBA" id="ARBA00009903"/>
    </source>
</evidence>
<keyword evidence="8" id="KW-0808">Transferase</keyword>
<dbReference type="PROSITE" id="PS00108">
    <property type="entry name" value="PROTEIN_KINASE_ST"/>
    <property type="match status" value="1"/>
</dbReference>
<feature type="region of interest" description="Disordered" evidence="15">
    <location>
        <begin position="1223"/>
        <end position="1243"/>
    </location>
</feature>
<dbReference type="GeneTree" id="ENSGT00940000157166"/>
<dbReference type="PROSITE" id="PS50011">
    <property type="entry name" value="PROTEIN_KINASE_DOM"/>
    <property type="match status" value="1"/>
</dbReference>
<dbReference type="Proteomes" id="UP000261380">
    <property type="component" value="Unplaced"/>
</dbReference>
<keyword evidence="11" id="KW-0067">ATP-binding</keyword>
<dbReference type="GO" id="GO:0000287">
    <property type="term" value="F:magnesium ion binding"/>
    <property type="evidence" value="ECO:0007669"/>
    <property type="project" value="InterPro"/>
</dbReference>
<evidence type="ECO:0000313" key="18">
    <source>
        <dbReference type="Ensembl" id="ENSXCOP00000004661.1"/>
    </source>
</evidence>
<keyword evidence="9" id="KW-0547">Nucleotide-binding</keyword>
<proteinExistence type="inferred from homology"/>
<feature type="region of interest" description="Disordered" evidence="15">
    <location>
        <begin position="1"/>
        <end position="32"/>
    </location>
</feature>
<evidence type="ECO:0000256" key="12">
    <source>
        <dbReference type="ARBA" id="ARBA00022842"/>
    </source>
</evidence>
<keyword evidence="10" id="KW-0418">Kinase</keyword>
<dbReference type="SUPFAM" id="SSF56112">
    <property type="entry name" value="Protein kinase-like (PK-like)"/>
    <property type="match status" value="1"/>
</dbReference>
<organism evidence="18 19">
    <name type="scientific">Xiphophorus couchianus</name>
    <name type="common">Monterrey platyfish</name>
    <dbReference type="NCBI Taxonomy" id="32473"/>
    <lineage>
        <taxon>Eukaryota</taxon>
        <taxon>Metazoa</taxon>
        <taxon>Chordata</taxon>
        <taxon>Craniata</taxon>
        <taxon>Vertebrata</taxon>
        <taxon>Euteleostomi</taxon>
        <taxon>Actinopterygii</taxon>
        <taxon>Neopterygii</taxon>
        <taxon>Teleostei</taxon>
        <taxon>Neoteleostei</taxon>
        <taxon>Acanthomorphata</taxon>
        <taxon>Ovalentaria</taxon>
        <taxon>Atherinomorphae</taxon>
        <taxon>Cyprinodontiformes</taxon>
        <taxon>Poeciliidae</taxon>
        <taxon>Poeciliinae</taxon>
        <taxon>Xiphophorus</taxon>
    </lineage>
</organism>
<evidence type="ECO:0000256" key="8">
    <source>
        <dbReference type="ARBA" id="ARBA00022679"/>
    </source>
</evidence>
<comment type="cofactor">
    <cofactor evidence="1">
        <name>Mg(2+)</name>
        <dbReference type="ChEBI" id="CHEBI:18420"/>
    </cofactor>
</comment>
<feature type="compositionally biased region" description="Low complexity" evidence="15">
    <location>
        <begin position="1"/>
        <end position="18"/>
    </location>
</feature>
<feature type="compositionally biased region" description="Low complexity" evidence="15">
    <location>
        <begin position="1003"/>
        <end position="1029"/>
    </location>
</feature>
<evidence type="ECO:0000256" key="11">
    <source>
        <dbReference type="ARBA" id="ARBA00022840"/>
    </source>
</evidence>
<feature type="region of interest" description="Disordered" evidence="15">
    <location>
        <begin position="664"/>
        <end position="718"/>
    </location>
</feature>
<feature type="compositionally biased region" description="Basic and acidic residues" evidence="15">
    <location>
        <begin position="673"/>
        <end position="685"/>
    </location>
</feature>
<evidence type="ECO:0000256" key="2">
    <source>
        <dbReference type="ARBA" id="ARBA00004496"/>
    </source>
</evidence>
<dbReference type="InterPro" id="IPR001478">
    <property type="entry name" value="PDZ"/>
</dbReference>
<dbReference type="PANTHER" id="PTHR24356">
    <property type="entry name" value="SERINE/THREONINE-PROTEIN KINASE"/>
    <property type="match status" value="1"/>
</dbReference>
<comment type="catalytic activity">
    <reaction evidence="14">
        <text>L-seryl-[protein] + ATP = O-phospho-L-seryl-[protein] + ADP + H(+)</text>
        <dbReference type="Rhea" id="RHEA:17989"/>
        <dbReference type="Rhea" id="RHEA-COMP:9863"/>
        <dbReference type="Rhea" id="RHEA-COMP:11604"/>
        <dbReference type="ChEBI" id="CHEBI:15378"/>
        <dbReference type="ChEBI" id="CHEBI:29999"/>
        <dbReference type="ChEBI" id="CHEBI:30616"/>
        <dbReference type="ChEBI" id="CHEBI:83421"/>
        <dbReference type="ChEBI" id="CHEBI:456216"/>
        <dbReference type="EC" id="2.7.11.1"/>
    </reaction>
</comment>
<comment type="catalytic activity">
    <reaction evidence="13">
        <text>L-threonyl-[protein] + ATP = O-phospho-L-threonyl-[protein] + ADP + H(+)</text>
        <dbReference type="Rhea" id="RHEA:46608"/>
        <dbReference type="Rhea" id="RHEA-COMP:11060"/>
        <dbReference type="Rhea" id="RHEA-COMP:11605"/>
        <dbReference type="ChEBI" id="CHEBI:15378"/>
        <dbReference type="ChEBI" id="CHEBI:30013"/>
        <dbReference type="ChEBI" id="CHEBI:30616"/>
        <dbReference type="ChEBI" id="CHEBI:61977"/>
        <dbReference type="ChEBI" id="CHEBI:456216"/>
        <dbReference type="EC" id="2.7.11.1"/>
    </reaction>
</comment>
<dbReference type="Gene3D" id="1.10.510.10">
    <property type="entry name" value="Transferase(Phosphotransferase) domain 1"/>
    <property type="match status" value="1"/>
</dbReference>
<reference evidence="18" key="1">
    <citation type="submission" date="2025-08" db="UniProtKB">
        <authorList>
            <consortium name="Ensembl"/>
        </authorList>
    </citation>
    <scope>IDENTIFICATION</scope>
</reference>
<dbReference type="Gene3D" id="2.30.42.10">
    <property type="match status" value="1"/>
</dbReference>
<evidence type="ECO:0000256" key="7">
    <source>
        <dbReference type="ARBA" id="ARBA00022553"/>
    </source>
</evidence>
<dbReference type="SMART" id="SM00228">
    <property type="entry name" value="PDZ"/>
    <property type="match status" value="1"/>
</dbReference>
<dbReference type="InterPro" id="IPR023142">
    <property type="entry name" value="MAST_pre-PK_dom_sf"/>
</dbReference>
<dbReference type="InterPro" id="IPR036034">
    <property type="entry name" value="PDZ_sf"/>
</dbReference>
<feature type="region of interest" description="Disordered" evidence="15">
    <location>
        <begin position="772"/>
        <end position="810"/>
    </location>
</feature>
<dbReference type="Gene3D" id="3.30.200.20">
    <property type="entry name" value="Phosphorylase Kinase, domain 1"/>
    <property type="match status" value="1"/>
</dbReference>
<dbReference type="Pfam" id="PF17820">
    <property type="entry name" value="PDZ_6"/>
    <property type="match status" value="1"/>
</dbReference>
<evidence type="ECO:0000256" key="9">
    <source>
        <dbReference type="ARBA" id="ARBA00022741"/>
    </source>
</evidence>
<feature type="region of interest" description="Disordered" evidence="15">
    <location>
        <begin position="960"/>
        <end position="1143"/>
    </location>
</feature>
<dbReference type="SMART" id="SM00220">
    <property type="entry name" value="S_TKc"/>
    <property type="match status" value="1"/>
</dbReference>
<dbReference type="InterPro" id="IPR008271">
    <property type="entry name" value="Ser/Thr_kinase_AS"/>
</dbReference>
<protein>
    <recommendedName>
        <fullName evidence="4">non-specific serine/threonine protein kinase</fullName>
        <ecNumber evidence="4">2.7.11.1</ecNumber>
    </recommendedName>
</protein>
<dbReference type="AlphaFoldDB" id="A0A3B5L492"/>
<dbReference type="Gene3D" id="1.20.1480.20">
    <property type="entry name" value="MAST3 pre-PK domain-like"/>
    <property type="match status" value="1"/>
</dbReference>
<dbReference type="InterPro" id="IPR041489">
    <property type="entry name" value="PDZ_6"/>
</dbReference>
<dbReference type="FunFam" id="1.10.510.10:FF:000012">
    <property type="entry name" value="microtubule-associated serine/threonine-protein kinase 2 isoform X1"/>
    <property type="match status" value="1"/>
</dbReference>
<feature type="compositionally biased region" description="Low complexity" evidence="15">
    <location>
        <begin position="73"/>
        <end position="82"/>
    </location>
</feature>
<dbReference type="InterPro" id="IPR011009">
    <property type="entry name" value="Kinase-like_dom_sf"/>
</dbReference>
<keyword evidence="5" id="KW-0963">Cytoplasm</keyword>
<keyword evidence="12" id="KW-0460">Magnesium</keyword>
<evidence type="ECO:0000256" key="15">
    <source>
        <dbReference type="SAM" id="MobiDB-lite"/>
    </source>
</evidence>
<dbReference type="GO" id="GO:0005737">
    <property type="term" value="C:cytoplasm"/>
    <property type="evidence" value="ECO:0007669"/>
    <property type="project" value="UniProtKB-SubCell"/>
</dbReference>
<evidence type="ECO:0000256" key="6">
    <source>
        <dbReference type="ARBA" id="ARBA00022527"/>
    </source>
</evidence>
<feature type="compositionally biased region" description="Low complexity" evidence="15">
    <location>
        <begin position="1051"/>
        <end position="1065"/>
    </location>
</feature>
<feature type="region of interest" description="Disordered" evidence="15">
    <location>
        <begin position="109"/>
        <end position="133"/>
    </location>
</feature>
<dbReference type="InterPro" id="IPR050236">
    <property type="entry name" value="Ser_Thr_kinase_AGC"/>
</dbReference>
<feature type="compositionally biased region" description="Low complexity" evidence="15">
    <location>
        <begin position="1103"/>
        <end position="1121"/>
    </location>
</feature>
<dbReference type="SUPFAM" id="SSF50156">
    <property type="entry name" value="PDZ domain-like"/>
    <property type="match status" value="1"/>
</dbReference>
<comment type="similarity">
    <text evidence="3">Belongs to the protein kinase superfamily. AGC Ser/Thr protein kinase family.</text>
</comment>
<dbReference type="FunFam" id="2.30.42.10:FF:000008">
    <property type="entry name" value="microtubule-associated serine/threonine-protein kinase 4 isoform X2"/>
    <property type="match status" value="1"/>
</dbReference>
<dbReference type="SUPFAM" id="SSF140482">
    <property type="entry name" value="MAST3 pre-PK domain-like"/>
    <property type="match status" value="1"/>
</dbReference>
<evidence type="ECO:0000256" key="5">
    <source>
        <dbReference type="ARBA" id="ARBA00022490"/>
    </source>
</evidence>
<name>A0A3B5L492_9TELE</name>
<dbReference type="Ensembl" id="ENSXCOT00000004718.1">
    <property type="protein sequence ID" value="ENSXCOP00000004661.1"/>
    <property type="gene ID" value="ENSXCOG00000003656.1"/>
</dbReference>
<dbReference type="PANTHER" id="PTHR24356:SF140">
    <property type="entry name" value="MICROTUBULE-ASSOCIATED SERINE_THREONINE-PROTEIN KINASE 3"/>
    <property type="match status" value="1"/>
</dbReference>
<evidence type="ECO:0000313" key="19">
    <source>
        <dbReference type="Proteomes" id="UP000261380"/>
    </source>
</evidence>
<feature type="compositionally biased region" description="Low complexity" evidence="15">
    <location>
        <begin position="833"/>
        <end position="860"/>
    </location>
</feature>
<feature type="compositionally biased region" description="Polar residues" evidence="15">
    <location>
        <begin position="62"/>
        <end position="72"/>
    </location>
</feature>
<dbReference type="FunFam" id="1.20.1480.20:FF:000001">
    <property type="entry name" value="microtubule-associated serine/threonine-protein kinase 4 isoform X1"/>
    <property type="match status" value="1"/>
</dbReference>